<gene>
    <name evidence="6" type="ORF">CR201_G0045062</name>
</gene>
<keyword evidence="2" id="KW-0677">Repeat</keyword>
<accession>A0A2J8S9G5</accession>
<feature type="domain" description="FHL1/2/3/5 N-terminal LIM" evidence="5">
    <location>
        <begin position="6"/>
        <end position="33"/>
    </location>
</feature>
<dbReference type="AlphaFoldDB" id="A0A2J8S9G5"/>
<name>A0A2J8S9G5_PONAB</name>
<organism evidence="6">
    <name type="scientific">Pongo abelii</name>
    <name type="common">Sumatran orangutan</name>
    <name type="synonym">Pongo pygmaeus abelii</name>
    <dbReference type="NCBI Taxonomy" id="9601"/>
    <lineage>
        <taxon>Eukaryota</taxon>
        <taxon>Metazoa</taxon>
        <taxon>Chordata</taxon>
        <taxon>Craniata</taxon>
        <taxon>Vertebrata</taxon>
        <taxon>Euteleostomi</taxon>
        <taxon>Mammalia</taxon>
        <taxon>Eutheria</taxon>
        <taxon>Euarchontoglires</taxon>
        <taxon>Primates</taxon>
        <taxon>Haplorrhini</taxon>
        <taxon>Catarrhini</taxon>
        <taxon>Hominidae</taxon>
        <taxon>Pongo</taxon>
    </lineage>
</organism>
<evidence type="ECO:0000256" key="2">
    <source>
        <dbReference type="ARBA" id="ARBA00022737"/>
    </source>
</evidence>
<sequence>MTERFDCHHCNESLFGKKYILREESPYCVVCFETLFANTCEECGKPIGCDCKVPAAGLCWSPALP</sequence>
<evidence type="ECO:0000259" key="5">
    <source>
        <dbReference type="Pfam" id="PF25076"/>
    </source>
</evidence>
<evidence type="ECO:0000313" key="6">
    <source>
        <dbReference type="EMBL" id="PNJ17412.1"/>
    </source>
</evidence>
<evidence type="ECO:0000256" key="3">
    <source>
        <dbReference type="ARBA" id="ARBA00023038"/>
    </source>
</evidence>
<comment type="subcellular location">
    <subcellularLocation>
        <location evidence="1">Nucleus</location>
    </subcellularLocation>
</comment>
<evidence type="ECO:0000256" key="4">
    <source>
        <dbReference type="ARBA" id="ARBA00023242"/>
    </source>
</evidence>
<reference evidence="6" key="1">
    <citation type="submission" date="2017-12" db="EMBL/GenBank/DDBJ databases">
        <title>High-resolution comparative analysis of great ape genomes.</title>
        <authorList>
            <person name="Pollen A."/>
            <person name="Hastie A."/>
            <person name="Hormozdiari F."/>
            <person name="Dougherty M."/>
            <person name="Liu R."/>
            <person name="Chaisson M."/>
            <person name="Hoppe E."/>
            <person name="Hill C."/>
            <person name="Pang A."/>
            <person name="Hillier L."/>
            <person name="Baker C."/>
            <person name="Armstrong J."/>
            <person name="Shendure J."/>
            <person name="Paten B."/>
            <person name="Wilson R."/>
            <person name="Chao H."/>
            <person name="Schneider V."/>
            <person name="Ventura M."/>
            <person name="Kronenberg Z."/>
            <person name="Murali S."/>
            <person name="Gordon D."/>
            <person name="Cantsilieris S."/>
            <person name="Munson K."/>
            <person name="Nelson B."/>
            <person name="Raja A."/>
            <person name="Underwood J."/>
            <person name="Diekhans M."/>
            <person name="Fiddes I."/>
            <person name="Haussler D."/>
            <person name="Eichler E."/>
        </authorList>
    </citation>
    <scope>NUCLEOTIDE SEQUENCE [LARGE SCALE GENOMIC DNA]</scope>
    <source>
        <strain evidence="6">Susie</strain>
    </source>
</reference>
<dbReference type="GO" id="GO:0003712">
    <property type="term" value="F:transcription coregulator activity"/>
    <property type="evidence" value="ECO:0007669"/>
    <property type="project" value="TreeGrafter"/>
</dbReference>
<keyword evidence="4" id="KW-0539">Nucleus</keyword>
<comment type="caution">
    <text evidence="6">The sequence shown here is derived from an EMBL/GenBank/DDBJ whole genome shotgun (WGS) entry which is preliminary data.</text>
</comment>
<dbReference type="PANTHER" id="PTHR24205:SF3">
    <property type="entry name" value="FOUR AND A HALF LIM DOMAINS PROTEIN 2"/>
    <property type="match status" value="1"/>
</dbReference>
<proteinExistence type="predicted"/>
<dbReference type="GO" id="GO:0070885">
    <property type="term" value="P:negative regulation of calcineurin-NFAT signaling cascade"/>
    <property type="evidence" value="ECO:0007669"/>
    <property type="project" value="TreeGrafter"/>
</dbReference>
<dbReference type="InterPro" id="IPR056807">
    <property type="entry name" value="LIM_FHL1/2/3/5_N"/>
</dbReference>
<dbReference type="Pfam" id="PF25076">
    <property type="entry name" value="LIM_FHL2-3_N"/>
    <property type="match status" value="1"/>
</dbReference>
<evidence type="ECO:0000256" key="1">
    <source>
        <dbReference type="ARBA" id="ARBA00004123"/>
    </source>
</evidence>
<dbReference type="GO" id="GO:0005634">
    <property type="term" value="C:nucleus"/>
    <property type="evidence" value="ECO:0007669"/>
    <property type="project" value="UniProtKB-SubCell"/>
</dbReference>
<dbReference type="PANTHER" id="PTHR24205">
    <property type="entry name" value="FOUR AND A HALF LIM DOMAINS PROTEIN"/>
    <property type="match status" value="1"/>
</dbReference>
<dbReference type="SUPFAM" id="SSF57716">
    <property type="entry name" value="Glucocorticoid receptor-like (DNA-binding domain)"/>
    <property type="match status" value="1"/>
</dbReference>
<keyword evidence="3" id="KW-0479">Metal-binding</keyword>
<dbReference type="EMBL" id="NDHI03003594">
    <property type="protein sequence ID" value="PNJ17412.1"/>
    <property type="molecule type" value="Genomic_DNA"/>
</dbReference>
<dbReference type="Gene3D" id="2.10.110.10">
    <property type="entry name" value="Cysteine Rich Protein"/>
    <property type="match status" value="1"/>
</dbReference>
<protein>
    <submittedName>
        <fullName evidence="6">FHL2 isoform 1</fullName>
    </submittedName>
</protein>
<keyword evidence="3" id="KW-0440">LIM domain</keyword>
<dbReference type="GO" id="GO:0030018">
    <property type="term" value="C:Z disc"/>
    <property type="evidence" value="ECO:0007669"/>
    <property type="project" value="TreeGrafter"/>
</dbReference>
<dbReference type="GO" id="GO:0000122">
    <property type="term" value="P:negative regulation of transcription by RNA polymerase II"/>
    <property type="evidence" value="ECO:0007669"/>
    <property type="project" value="TreeGrafter"/>
</dbReference>
<keyword evidence="3" id="KW-0862">Zinc</keyword>